<accession>A0ABW3T212</accession>
<dbReference type="RefSeq" id="WP_377353535.1">
    <property type="nucleotide sequence ID" value="NZ_JBHTLQ010000020.1"/>
</dbReference>
<keyword evidence="2" id="KW-1185">Reference proteome</keyword>
<name>A0ABW3T212_9CAUL</name>
<sequence length="56" mass="5981">MVRAAFSSAALCAITGQFLFDCFGYPSVTRDVPRTSASGRINGVEGFAREPQIDPV</sequence>
<comment type="caution">
    <text evidence="1">The sequence shown here is derived from an EMBL/GenBank/DDBJ whole genome shotgun (WGS) entry which is preliminary data.</text>
</comment>
<dbReference type="EMBL" id="JBHTLQ010000020">
    <property type="protein sequence ID" value="MFD1190988.1"/>
    <property type="molecule type" value="Genomic_DNA"/>
</dbReference>
<proteinExistence type="predicted"/>
<evidence type="ECO:0000313" key="1">
    <source>
        <dbReference type="EMBL" id="MFD1190988.1"/>
    </source>
</evidence>
<protein>
    <submittedName>
        <fullName evidence="1">Uncharacterized protein</fullName>
    </submittedName>
</protein>
<evidence type="ECO:0000313" key="2">
    <source>
        <dbReference type="Proteomes" id="UP001597216"/>
    </source>
</evidence>
<dbReference type="Proteomes" id="UP001597216">
    <property type="component" value="Unassembled WGS sequence"/>
</dbReference>
<organism evidence="1 2">
    <name type="scientific">Phenylobacterium conjunctum</name>
    <dbReference type="NCBI Taxonomy" id="1298959"/>
    <lineage>
        <taxon>Bacteria</taxon>
        <taxon>Pseudomonadati</taxon>
        <taxon>Pseudomonadota</taxon>
        <taxon>Alphaproteobacteria</taxon>
        <taxon>Caulobacterales</taxon>
        <taxon>Caulobacteraceae</taxon>
        <taxon>Phenylobacterium</taxon>
    </lineage>
</organism>
<reference evidence="2" key="1">
    <citation type="journal article" date="2019" name="Int. J. Syst. Evol. Microbiol.">
        <title>The Global Catalogue of Microorganisms (GCM) 10K type strain sequencing project: providing services to taxonomists for standard genome sequencing and annotation.</title>
        <authorList>
            <consortium name="The Broad Institute Genomics Platform"/>
            <consortium name="The Broad Institute Genome Sequencing Center for Infectious Disease"/>
            <person name="Wu L."/>
            <person name="Ma J."/>
        </authorList>
    </citation>
    <scope>NUCLEOTIDE SEQUENCE [LARGE SCALE GENOMIC DNA]</scope>
    <source>
        <strain evidence="2">CCUG 55074</strain>
    </source>
</reference>
<gene>
    <name evidence="1" type="ORF">ACFQ27_10390</name>
</gene>